<dbReference type="Gene3D" id="2.60.40.3620">
    <property type="match status" value="1"/>
</dbReference>
<dbReference type="InterPro" id="IPR025970">
    <property type="entry name" value="SusE"/>
</dbReference>
<proteinExistence type="predicted"/>
<dbReference type="CDD" id="cd12956">
    <property type="entry name" value="CBM_SusE-F_like"/>
    <property type="match status" value="1"/>
</dbReference>
<dbReference type="EMBL" id="BMGS01000004">
    <property type="protein sequence ID" value="GGG41383.1"/>
    <property type="molecule type" value="Genomic_DNA"/>
</dbReference>
<keyword evidence="3" id="KW-1185">Reference proteome</keyword>
<gene>
    <name evidence="2" type="ORF">GCM10011378_17070</name>
</gene>
<reference evidence="3" key="1">
    <citation type="journal article" date="2019" name="Int. J. Syst. Evol. Microbiol.">
        <title>The Global Catalogue of Microorganisms (GCM) 10K type strain sequencing project: providing services to taxonomists for standard genome sequencing and annotation.</title>
        <authorList>
            <consortium name="The Broad Institute Genomics Platform"/>
            <consortium name="The Broad Institute Genome Sequencing Center for Infectious Disease"/>
            <person name="Wu L."/>
            <person name="Ma J."/>
        </authorList>
    </citation>
    <scope>NUCLEOTIDE SEQUENCE [LARGE SCALE GENOMIC DNA]</scope>
    <source>
        <strain evidence="3">CGMCC 1.12990</strain>
    </source>
</reference>
<evidence type="ECO:0000313" key="3">
    <source>
        <dbReference type="Proteomes" id="UP000601361"/>
    </source>
</evidence>
<sequence>MKNWFAQLAGLVMVTALTLTSCEKDETQVTLNPTNSPTFSASTNTVVLQQANSAQNAITFTWTPVNYSWGNASSSAVVPTVQYAAEIDKKGNNFARPVTVTLGTGTTTTSTLTVEALNQSLNTLGLPNGVATDVDVRLKAYVAANTPTYSPTVTLKATPYKVCIAPTTDKWSIIGPAGVDWSTDVPLTYDCDTKTYVLTRTLNAGEFKFRKNNDWAGNLGGDGAGDKLKVDGANIAVATAGMYTISLNLAGATPTYSLTKK</sequence>
<evidence type="ECO:0000313" key="2">
    <source>
        <dbReference type="EMBL" id="GGG41383.1"/>
    </source>
</evidence>
<dbReference type="RefSeq" id="WP_188557403.1">
    <property type="nucleotide sequence ID" value="NZ_BMGS01000004.1"/>
</dbReference>
<name>A0ABQ1WQ93_9BACT</name>
<dbReference type="Pfam" id="PF14292">
    <property type="entry name" value="SusE"/>
    <property type="match status" value="1"/>
</dbReference>
<organism evidence="2 3">
    <name type="scientific">Hymenobacter glacieicola</name>
    <dbReference type="NCBI Taxonomy" id="1562124"/>
    <lineage>
        <taxon>Bacteria</taxon>
        <taxon>Pseudomonadati</taxon>
        <taxon>Bacteroidota</taxon>
        <taxon>Cytophagia</taxon>
        <taxon>Cytophagales</taxon>
        <taxon>Hymenobacteraceae</taxon>
        <taxon>Hymenobacter</taxon>
    </lineage>
</organism>
<feature type="domain" description="SusE outer membrane protein" evidence="1">
    <location>
        <begin position="24"/>
        <end position="139"/>
    </location>
</feature>
<comment type="caution">
    <text evidence="2">The sequence shown here is derived from an EMBL/GenBank/DDBJ whole genome shotgun (WGS) entry which is preliminary data.</text>
</comment>
<evidence type="ECO:0000259" key="1">
    <source>
        <dbReference type="Pfam" id="PF14292"/>
    </source>
</evidence>
<protein>
    <recommendedName>
        <fullName evidence="1">SusE outer membrane protein domain-containing protein</fullName>
    </recommendedName>
</protein>
<dbReference type="PROSITE" id="PS51257">
    <property type="entry name" value="PROKAR_LIPOPROTEIN"/>
    <property type="match status" value="1"/>
</dbReference>
<dbReference type="Proteomes" id="UP000601361">
    <property type="component" value="Unassembled WGS sequence"/>
</dbReference>
<accession>A0ABQ1WQ93</accession>